<comment type="subcellular location">
    <subcellularLocation>
        <location evidence="1">Membrane</location>
        <topology evidence="1">Multi-pass membrane protein</topology>
    </subcellularLocation>
</comment>
<dbReference type="Proteomes" id="UP000266483">
    <property type="component" value="Unassembled WGS sequence"/>
</dbReference>
<gene>
    <name evidence="7" type="ORF">CJO09_09175</name>
</gene>
<evidence type="ECO:0000256" key="3">
    <source>
        <dbReference type="ARBA" id="ARBA00022692"/>
    </source>
</evidence>
<evidence type="ECO:0000256" key="2">
    <source>
        <dbReference type="ARBA" id="ARBA00005268"/>
    </source>
</evidence>
<evidence type="ECO:0000313" key="7">
    <source>
        <dbReference type="EMBL" id="RII82751.1"/>
    </source>
</evidence>
<sequence>MQLPAMKPEPFMSNETALSLDWFNLALAVPLVMVAMALSWWQRLGLGKSLFIGAVRATVQLLLIGQVLVWLFTTNKWYLVLGVLLVMVIAATFAATNRLEQIGSRMSLRFLCGGAILIGSAVTMAYLDLVVVNIDPWYDPRYLIPIFGMIVGNAMNGAALAAERVRSEFESRREEIEAGLALGASPAQASARAVRLAMTAALIPTINALAVVGIVSLPGMMTGQILAGADPTQAVHYQLIVMFMLTSATAITSVLVTIWYRKRFFTRAEQLIDLD</sequence>
<feature type="transmembrane region" description="Helical" evidence="6">
    <location>
        <begin position="20"/>
        <end position="38"/>
    </location>
</feature>
<evidence type="ECO:0000256" key="5">
    <source>
        <dbReference type="ARBA" id="ARBA00023136"/>
    </source>
</evidence>
<feature type="transmembrane region" description="Helical" evidence="6">
    <location>
        <begin position="77"/>
        <end position="96"/>
    </location>
</feature>
<dbReference type="PANTHER" id="PTHR30028">
    <property type="entry name" value="UPF0014 INNER MEMBRANE PROTEIN YBBM-RELATED"/>
    <property type="match status" value="1"/>
</dbReference>
<accession>A0ABX9MW94</accession>
<name>A0ABX9MW94_9BURK</name>
<dbReference type="InterPro" id="IPR005226">
    <property type="entry name" value="UPF0014_fam"/>
</dbReference>
<evidence type="ECO:0000256" key="6">
    <source>
        <dbReference type="SAM" id="Phobius"/>
    </source>
</evidence>
<feature type="transmembrane region" description="Helical" evidence="6">
    <location>
        <begin position="196"/>
        <end position="217"/>
    </location>
</feature>
<evidence type="ECO:0000256" key="4">
    <source>
        <dbReference type="ARBA" id="ARBA00022989"/>
    </source>
</evidence>
<keyword evidence="4 6" id="KW-1133">Transmembrane helix</keyword>
<evidence type="ECO:0000256" key="1">
    <source>
        <dbReference type="ARBA" id="ARBA00004141"/>
    </source>
</evidence>
<comment type="similarity">
    <text evidence="2">Belongs to the UPF0014 family.</text>
</comment>
<dbReference type="PANTHER" id="PTHR30028:SF0">
    <property type="entry name" value="PROTEIN ALUMINUM SENSITIVE 3"/>
    <property type="match status" value="1"/>
</dbReference>
<protein>
    <submittedName>
        <fullName evidence="7">Iron export ABC transporter permease subunit FetB</fullName>
    </submittedName>
</protein>
<dbReference type="Pfam" id="PF03649">
    <property type="entry name" value="UPF0014"/>
    <property type="match status" value="1"/>
</dbReference>
<comment type="caution">
    <text evidence="7">The sequence shown here is derived from an EMBL/GenBank/DDBJ whole genome shotgun (WGS) entry which is preliminary data.</text>
</comment>
<keyword evidence="3 6" id="KW-0812">Transmembrane</keyword>
<proteinExistence type="inferred from homology"/>
<feature type="transmembrane region" description="Helical" evidence="6">
    <location>
        <begin position="50"/>
        <end position="71"/>
    </location>
</feature>
<keyword evidence="8" id="KW-1185">Reference proteome</keyword>
<feature type="transmembrane region" description="Helical" evidence="6">
    <location>
        <begin position="237"/>
        <end position="260"/>
    </location>
</feature>
<feature type="transmembrane region" description="Helical" evidence="6">
    <location>
        <begin position="108"/>
        <end position="127"/>
    </location>
</feature>
<dbReference type="EMBL" id="NQOU01000003">
    <property type="protein sequence ID" value="RII82751.1"/>
    <property type="molecule type" value="Genomic_DNA"/>
</dbReference>
<reference evidence="7 8" key="1">
    <citation type="submission" date="2017-08" db="EMBL/GenBank/DDBJ databases">
        <title>Pusillimonas indicus sp. nov., a member of the family Alcaligenaceae isolated from surface seawater.</title>
        <authorList>
            <person name="Li J."/>
        </authorList>
    </citation>
    <scope>NUCLEOTIDE SEQUENCE [LARGE SCALE GENOMIC DNA]</scope>
    <source>
        <strain evidence="7 8">17-4A</strain>
    </source>
</reference>
<organism evidence="7 8">
    <name type="scientific">Neopusillimonas maritima</name>
    <dbReference type="NCBI Taxonomy" id="2026239"/>
    <lineage>
        <taxon>Bacteria</taxon>
        <taxon>Pseudomonadati</taxon>
        <taxon>Pseudomonadota</taxon>
        <taxon>Betaproteobacteria</taxon>
        <taxon>Burkholderiales</taxon>
        <taxon>Alcaligenaceae</taxon>
        <taxon>Neopusillimonas</taxon>
    </lineage>
</organism>
<keyword evidence="5 6" id="KW-0472">Membrane</keyword>
<evidence type="ECO:0000313" key="8">
    <source>
        <dbReference type="Proteomes" id="UP000266483"/>
    </source>
</evidence>
<feature type="transmembrane region" description="Helical" evidence="6">
    <location>
        <begin position="142"/>
        <end position="162"/>
    </location>
</feature>